<dbReference type="EMBL" id="MU001909">
    <property type="protein sequence ID" value="KAF2793924.1"/>
    <property type="molecule type" value="Genomic_DNA"/>
</dbReference>
<dbReference type="Proteomes" id="UP000799757">
    <property type="component" value="Unassembled WGS sequence"/>
</dbReference>
<evidence type="ECO:0000313" key="4">
    <source>
        <dbReference type="Proteomes" id="UP000799757"/>
    </source>
</evidence>
<proteinExistence type="inferred from homology"/>
<dbReference type="GO" id="GO:0003824">
    <property type="term" value="F:catalytic activity"/>
    <property type="evidence" value="ECO:0007669"/>
    <property type="project" value="InterPro"/>
</dbReference>
<sequence length="531" mass="57478">MATFGIASNANKQKITIRDVEKLTRDIGVDLPEHHKEEWRELIASVQDSIDIVQALPDYVPEVDLQRFPRENVHRPEKSVNPGNAWAWRATIEGDSEGPLKGVTFCLKDNICVKDVPMLVGTDVFTDYIPDVDATVVTRILEAGGTIEGKAVCENLSLCAASFSAATGPVENPFAKGYTSGGSSSGCGSLVGAGIVDAGIGGDQGGSIRFPASYCGLVGMKPTWGLVPWTGMMTHDPVMDTTGPMTKGVALNAKVLQAIAGRDGIDDRQFAAPLPDELPNYSESLYQGVKGLKIGILKEGFQFETTLDPRVREKVLEAANLFQTLGAEVIEISVPLHSVAGHIVNCALRPAAAQQAYLGKACGRRGVSSTKYATLSSWMNDTADSKHMFSASKFSLLSGQWIWSQHPTLYGKAMNLYRRLQDEYSEALGKVDVLIMPTTPYVAKTHPPTNADPVEQMEKSRGVAINTVAFNASGHPAMNLPIGMLPAVDGDHTSEEIRLPVGMQIVGAMFQEQKMYRVAAAWEHEFDWQKL</sequence>
<protein>
    <submittedName>
        <fullName evidence="3">Amidase signature enzyme</fullName>
    </submittedName>
</protein>
<feature type="domain" description="Amidase" evidence="2">
    <location>
        <begin position="89"/>
        <end position="514"/>
    </location>
</feature>
<keyword evidence="4" id="KW-1185">Reference proteome</keyword>
<dbReference type="Pfam" id="PF01425">
    <property type="entry name" value="Amidase"/>
    <property type="match status" value="1"/>
</dbReference>
<dbReference type="InterPro" id="IPR036928">
    <property type="entry name" value="AS_sf"/>
</dbReference>
<dbReference type="AlphaFoldDB" id="A0A6A6XCN5"/>
<dbReference type="InterPro" id="IPR000120">
    <property type="entry name" value="Amidase"/>
</dbReference>
<comment type="similarity">
    <text evidence="1">Belongs to the amidase family.</text>
</comment>
<evidence type="ECO:0000256" key="1">
    <source>
        <dbReference type="ARBA" id="ARBA00009199"/>
    </source>
</evidence>
<dbReference type="SUPFAM" id="SSF75304">
    <property type="entry name" value="Amidase signature (AS) enzymes"/>
    <property type="match status" value="1"/>
</dbReference>
<dbReference type="PROSITE" id="PS00571">
    <property type="entry name" value="AMIDASES"/>
    <property type="match status" value="1"/>
</dbReference>
<evidence type="ECO:0000313" key="3">
    <source>
        <dbReference type="EMBL" id="KAF2793924.1"/>
    </source>
</evidence>
<dbReference type="Gene3D" id="3.90.1300.10">
    <property type="entry name" value="Amidase signature (AS) domain"/>
    <property type="match status" value="1"/>
</dbReference>
<dbReference type="PANTHER" id="PTHR11895:SF170">
    <property type="entry name" value="AMIDASE"/>
    <property type="match status" value="1"/>
</dbReference>
<dbReference type="PANTHER" id="PTHR11895">
    <property type="entry name" value="TRANSAMIDASE"/>
    <property type="match status" value="1"/>
</dbReference>
<gene>
    <name evidence="3" type="ORF">K505DRAFT_384803</name>
</gene>
<evidence type="ECO:0000259" key="2">
    <source>
        <dbReference type="Pfam" id="PF01425"/>
    </source>
</evidence>
<dbReference type="OrthoDB" id="1879366at2759"/>
<dbReference type="InterPro" id="IPR023631">
    <property type="entry name" value="Amidase_dom"/>
</dbReference>
<accession>A0A6A6XCN5</accession>
<name>A0A6A6XCN5_9PLEO</name>
<organism evidence="3 4">
    <name type="scientific">Melanomma pulvis-pyrius CBS 109.77</name>
    <dbReference type="NCBI Taxonomy" id="1314802"/>
    <lineage>
        <taxon>Eukaryota</taxon>
        <taxon>Fungi</taxon>
        <taxon>Dikarya</taxon>
        <taxon>Ascomycota</taxon>
        <taxon>Pezizomycotina</taxon>
        <taxon>Dothideomycetes</taxon>
        <taxon>Pleosporomycetidae</taxon>
        <taxon>Pleosporales</taxon>
        <taxon>Melanommataceae</taxon>
        <taxon>Melanomma</taxon>
    </lineage>
</organism>
<reference evidence="3" key="1">
    <citation type="journal article" date="2020" name="Stud. Mycol.">
        <title>101 Dothideomycetes genomes: a test case for predicting lifestyles and emergence of pathogens.</title>
        <authorList>
            <person name="Haridas S."/>
            <person name="Albert R."/>
            <person name="Binder M."/>
            <person name="Bloem J."/>
            <person name="Labutti K."/>
            <person name="Salamov A."/>
            <person name="Andreopoulos B."/>
            <person name="Baker S."/>
            <person name="Barry K."/>
            <person name="Bills G."/>
            <person name="Bluhm B."/>
            <person name="Cannon C."/>
            <person name="Castanera R."/>
            <person name="Culley D."/>
            <person name="Daum C."/>
            <person name="Ezra D."/>
            <person name="Gonzalez J."/>
            <person name="Henrissat B."/>
            <person name="Kuo A."/>
            <person name="Liang C."/>
            <person name="Lipzen A."/>
            <person name="Lutzoni F."/>
            <person name="Magnuson J."/>
            <person name="Mondo S."/>
            <person name="Nolan M."/>
            <person name="Ohm R."/>
            <person name="Pangilinan J."/>
            <person name="Park H.-J."/>
            <person name="Ramirez L."/>
            <person name="Alfaro M."/>
            <person name="Sun H."/>
            <person name="Tritt A."/>
            <person name="Yoshinaga Y."/>
            <person name="Zwiers L.-H."/>
            <person name="Turgeon B."/>
            <person name="Goodwin S."/>
            <person name="Spatafora J."/>
            <person name="Crous P."/>
            <person name="Grigoriev I."/>
        </authorList>
    </citation>
    <scope>NUCLEOTIDE SEQUENCE</scope>
    <source>
        <strain evidence="3">CBS 109.77</strain>
    </source>
</reference>
<dbReference type="InterPro" id="IPR020556">
    <property type="entry name" value="Amidase_CS"/>
</dbReference>